<reference evidence="8 9" key="1">
    <citation type="journal article" date="2023" name="Plants (Basel)">
        <title>Bridging the Gap: Combining Genomics and Transcriptomics Approaches to Understand Stylosanthes scabra, an Orphan Legume from the Brazilian Caatinga.</title>
        <authorList>
            <person name="Ferreira-Neto J.R.C."/>
            <person name="da Silva M.D."/>
            <person name="Binneck E."/>
            <person name="de Melo N.F."/>
            <person name="da Silva R.H."/>
            <person name="de Melo A.L.T.M."/>
            <person name="Pandolfi V."/>
            <person name="Bustamante F.O."/>
            <person name="Brasileiro-Vidal A.C."/>
            <person name="Benko-Iseppon A.M."/>
        </authorList>
    </citation>
    <scope>NUCLEOTIDE SEQUENCE [LARGE SCALE GENOMIC DNA]</scope>
    <source>
        <tissue evidence="8">Leaves</tissue>
    </source>
</reference>
<feature type="region of interest" description="Disordered" evidence="6">
    <location>
        <begin position="646"/>
        <end position="714"/>
    </location>
</feature>
<dbReference type="PANTHER" id="PTHR46093">
    <property type="entry name" value="ACYL-COA-BINDING DOMAIN-CONTAINING PROTEIN 5"/>
    <property type="match status" value="1"/>
</dbReference>
<accession>A0ABU6XE05</accession>
<organism evidence="8 9">
    <name type="scientific">Stylosanthes scabra</name>
    <dbReference type="NCBI Taxonomy" id="79078"/>
    <lineage>
        <taxon>Eukaryota</taxon>
        <taxon>Viridiplantae</taxon>
        <taxon>Streptophyta</taxon>
        <taxon>Embryophyta</taxon>
        <taxon>Tracheophyta</taxon>
        <taxon>Spermatophyta</taxon>
        <taxon>Magnoliopsida</taxon>
        <taxon>eudicotyledons</taxon>
        <taxon>Gunneridae</taxon>
        <taxon>Pentapetalae</taxon>
        <taxon>rosids</taxon>
        <taxon>fabids</taxon>
        <taxon>Fabales</taxon>
        <taxon>Fabaceae</taxon>
        <taxon>Papilionoideae</taxon>
        <taxon>50 kb inversion clade</taxon>
        <taxon>dalbergioids sensu lato</taxon>
        <taxon>Dalbergieae</taxon>
        <taxon>Pterocarpus clade</taxon>
        <taxon>Stylosanthes</taxon>
    </lineage>
</organism>
<evidence type="ECO:0000256" key="3">
    <source>
        <dbReference type="ARBA" id="ARBA00022737"/>
    </source>
</evidence>
<evidence type="ECO:0000256" key="5">
    <source>
        <dbReference type="SAM" id="Coils"/>
    </source>
</evidence>
<dbReference type="EMBL" id="JASCZI010211677">
    <property type="protein sequence ID" value="MED6195794.1"/>
    <property type="molecule type" value="Genomic_DNA"/>
</dbReference>
<dbReference type="SUPFAM" id="SSF117281">
    <property type="entry name" value="Kelch motif"/>
    <property type="match status" value="1"/>
</dbReference>
<dbReference type="InterPro" id="IPR015915">
    <property type="entry name" value="Kelch-typ_b-propeller"/>
</dbReference>
<keyword evidence="3" id="KW-0677">Repeat</keyword>
<evidence type="ECO:0000313" key="8">
    <source>
        <dbReference type="EMBL" id="MED6195794.1"/>
    </source>
</evidence>
<keyword evidence="2" id="KW-0880">Kelch repeat</keyword>
<name>A0ABU6XE05_9FABA</name>
<evidence type="ECO:0000256" key="6">
    <source>
        <dbReference type="SAM" id="MobiDB-lite"/>
    </source>
</evidence>
<dbReference type="InterPro" id="IPR014352">
    <property type="entry name" value="FERM/acyl-CoA-bd_prot_sf"/>
</dbReference>
<keyword evidence="4" id="KW-0446">Lipid-binding</keyword>
<dbReference type="SUPFAM" id="SSF47027">
    <property type="entry name" value="Acyl-CoA binding protein"/>
    <property type="match status" value="1"/>
</dbReference>
<dbReference type="Proteomes" id="UP001341840">
    <property type="component" value="Unassembled WGS sequence"/>
</dbReference>
<dbReference type="InterPro" id="IPR000582">
    <property type="entry name" value="Acyl-CoA-binding_protein"/>
</dbReference>
<dbReference type="Pfam" id="PF24681">
    <property type="entry name" value="Kelch_KLHDC2_KLHL20_DRC7"/>
    <property type="match status" value="2"/>
</dbReference>
<sequence>MAMARASSGLQYPERFYAAASYVGLDGSNSPTKALTAKFPKSTALLLYTLYQQATVGPCNIPEPSSWKIVEHSKWASWNRLGNMSSTEAMRLFVKILEEEDPGWYSRASNSFVEPEPEPVIDVQMNHNSKVGPVVENGNSYPETKTIPTDNASQVGTQDKDVVVEGFSSVEVYDQWIAPAVSGQRPRARYEHGAAVVQDKLYIYGGNHNGRYLNDLHVLDLRSWTWSRVEAKAEVESANLSSSPTLTPCAGHSLIPWDNTKLLSIGGHAKDPSESIQVKVFDLQTATWSTLKTYGKPPVSRGGQSVTSVGKTLVIFGGQDAKRTLLNDLHILDLETLTWDEIEAAGVPPSPRSDHAAAVHAERYLLIFGGGSHATCYNDLHVLDLQTMEWSRPTQLGKIPTPRAGQAGATVGENWFIVGGGDNKSGVSETAVLNMSTLTWSVVTSVQERIPVASEGLSLVVSSYDGEDVLVSFGGYSGRYHNEVYVLKPSHKSTLQSKLIENSIPDSVSAVQNATNPTRDVESELEAGNEGKIKELAIDNGDFTKPKGDLLTVLKAEKDELETTLSNEKLNTLKLKQELGDAEGRNSELSKELQSVRGQLAAEQSRCFKLEVEVAELGQKLQTIGTLQKELELLQRQKAVLVTYSGTDKPGIGSEPFPGLPSPELDKDIQEDPQGKMLRANGLTKLEPTRKQDKSRKKRKTFTDSIATGTSLEH</sequence>
<evidence type="ECO:0000256" key="4">
    <source>
        <dbReference type="ARBA" id="ARBA00023121"/>
    </source>
</evidence>
<protein>
    <submittedName>
        <fullName evidence="8">Acyl-CoA-binding domain-containing protein 4</fullName>
    </submittedName>
</protein>
<dbReference type="PROSITE" id="PS51228">
    <property type="entry name" value="ACB_2"/>
    <property type="match status" value="1"/>
</dbReference>
<evidence type="ECO:0000259" key="7">
    <source>
        <dbReference type="PROSITE" id="PS51228"/>
    </source>
</evidence>
<dbReference type="Pfam" id="PF00887">
    <property type="entry name" value="ACBP"/>
    <property type="match status" value="1"/>
</dbReference>
<comment type="caution">
    <text evidence="8">The sequence shown here is derived from an EMBL/GenBank/DDBJ whole genome shotgun (WGS) entry which is preliminary data.</text>
</comment>
<feature type="compositionally biased region" description="Basic and acidic residues" evidence="6">
    <location>
        <begin position="664"/>
        <end position="674"/>
    </location>
</feature>
<feature type="compositionally biased region" description="Polar residues" evidence="6">
    <location>
        <begin position="703"/>
        <end position="714"/>
    </location>
</feature>
<proteinExistence type="inferred from homology"/>
<dbReference type="PANTHER" id="PTHR46093:SF3">
    <property type="entry name" value="ACYL-COA-BINDING DOMAIN-CONTAINING PROTEIN 4"/>
    <property type="match status" value="1"/>
</dbReference>
<dbReference type="InterPro" id="IPR056819">
    <property type="entry name" value="ACBP4-6_C"/>
</dbReference>
<feature type="coiled-coil region" evidence="5">
    <location>
        <begin position="551"/>
        <end position="637"/>
    </location>
</feature>
<evidence type="ECO:0000313" key="9">
    <source>
        <dbReference type="Proteomes" id="UP001341840"/>
    </source>
</evidence>
<dbReference type="Gene3D" id="1.20.80.10">
    <property type="match status" value="1"/>
</dbReference>
<keyword evidence="5" id="KW-0175">Coiled coil</keyword>
<evidence type="ECO:0000256" key="1">
    <source>
        <dbReference type="ARBA" id="ARBA00005567"/>
    </source>
</evidence>
<gene>
    <name evidence="8" type="primary">ACBP4_4</name>
    <name evidence="8" type="ORF">PIB30_041343</name>
</gene>
<evidence type="ECO:0000256" key="2">
    <source>
        <dbReference type="ARBA" id="ARBA00022441"/>
    </source>
</evidence>
<comment type="similarity">
    <text evidence="1">Belongs to the ACBP family.</text>
</comment>
<dbReference type="Pfam" id="PF24922">
    <property type="entry name" value="ACBP4_C"/>
    <property type="match status" value="1"/>
</dbReference>
<dbReference type="Gene3D" id="2.120.10.80">
    <property type="entry name" value="Kelch-type beta propeller"/>
    <property type="match status" value="2"/>
</dbReference>
<dbReference type="InterPro" id="IPR035984">
    <property type="entry name" value="Acyl-CoA-binding_sf"/>
</dbReference>
<feature type="domain" description="ACB" evidence="7">
    <location>
        <begin position="12"/>
        <end position="106"/>
    </location>
</feature>
<keyword evidence="9" id="KW-1185">Reference proteome</keyword>